<evidence type="ECO:0000256" key="2">
    <source>
        <dbReference type="ARBA" id="ARBA00022750"/>
    </source>
</evidence>
<evidence type="ECO:0000313" key="9">
    <source>
        <dbReference type="Proteomes" id="UP001219525"/>
    </source>
</evidence>
<dbReference type="PANTHER" id="PTHR47966">
    <property type="entry name" value="BETA-SITE APP-CLEAVING ENZYME, ISOFORM A-RELATED"/>
    <property type="match status" value="1"/>
</dbReference>
<dbReference type="Proteomes" id="UP001219525">
    <property type="component" value="Unassembled WGS sequence"/>
</dbReference>
<keyword evidence="5" id="KW-0378">Hydrolase</keyword>
<dbReference type="InterPro" id="IPR034164">
    <property type="entry name" value="Pepsin-like_dom"/>
</dbReference>
<evidence type="ECO:0000259" key="7">
    <source>
        <dbReference type="PROSITE" id="PS51767"/>
    </source>
</evidence>
<dbReference type="GO" id="GO:0000324">
    <property type="term" value="C:fungal-type vacuole"/>
    <property type="evidence" value="ECO:0007669"/>
    <property type="project" value="TreeGrafter"/>
</dbReference>
<feature type="signal peptide" evidence="6">
    <location>
        <begin position="1"/>
        <end position="20"/>
    </location>
</feature>
<protein>
    <submittedName>
        <fullName evidence="8">Acid protease</fullName>
    </submittedName>
</protein>
<dbReference type="PRINTS" id="PR00792">
    <property type="entry name" value="PEPSIN"/>
</dbReference>
<dbReference type="InterPro" id="IPR001461">
    <property type="entry name" value="Aspartic_peptidase_A1"/>
</dbReference>
<dbReference type="Gene3D" id="2.40.70.10">
    <property type="entry name" value="Acid Proteases"/>
    <property type="match status" value="2"/>
</dbReference>
<feature type="chain" id="PRO_5042040726" evidence="6">
    <location>
        <begin position="21"/>
        <end position="444"/>
    </location>
</feature>
<keyword evidence="2 5" id="KW-0064">Aspartyl protease</keyword>
<dbReference type="InterPro" id="IPR021109">
    <property type="entry name" value="Peptidase_aspartic_dom_sf"/>
</dbReference>
<dbReference type="GO" id="GO:0006508">
    <property type="term" value="P:proteolysis"/>
    <property type="evidence" value="ECO:0007669"/>
    <property type="project" value="UniProtKB-KW"/>
</dbReference>
<feature type="active site" evidence="3">
    <location>
        <position position="100"/>
    </location>
</feature>
<dbReference type="EMBL" id="JARJCW010000025">
    <property type="protein sequence ID" value="KAJ7211719.1"/>
    <property type="molecule type" value="Genomic_DNA"/>
</dbReference>
<dbReference type="AlphaFoldDB" id="A0AAD6YG66"/>
<evidence type="ECO:0000313" key="8">
    <source>
        <dbReference type="EMBL" id="KAJ7211719.1"/>
    </source>
</evidence>
<feature type="disulfide bond" evidence="4">
    <location>
        <begin position="362"/>
        <end position="399"/>
    </location>
</feature>
<evidence type="ECO:0000256" key="3">
    <source>
        <dbReference type="PIRSR" id="PIRSR601461-1"/>
    </source>
</evidence>
<comment type="caution">
    <text evidence="8">The sequence shown here is derived from an EMBL/GenBank/DDBJ whole genome shotgun (WGS) entry which is preliminary data.</text>
</comment>
<name>A0AAD6YG66_9AGAR</name>
<keyword evidence="6" id="KW-0732">Signal</keyword>
<dbReference type="GO" id="GO:0004190">
    <property type="term" value="F:aspartic-type endopeptidase activity"/>
    <property type="evidence" value="ECO:0007669"/>
    <property type="project" value="UniProtKB-KW"/>
</dbReference>
<dbReference type="PANTHER" id="PTHR47966:SF47">
    <property type="entry name" value="ENDOPEPTIDASE, PUTATIVE (AFU_ORTHOLOGUE AFUA_3G01220)-RELATED"/>
    <property type="match status" value="1"/>
</dbReference>
<accession>A0AAD6YG66</accession>
<keyword evidence="4" id="KW-1015">Disulfide bond</keyword>
<proteinExistence type="inferred from homology"/>
<feature type="active site" evidence="3">
    <location>
        <position position="328"/>
    </location>
</feature>
<dbReference type="CDD" id="cd05471">
    <property type="entry name" value="pepsin_like"/>
    <property type="match status" value="1"/>
</dbReference>
<sequence length="444" mass="46852">MVPLTLNLCLFFTAVASAQALRHARNHQNTVPLPTLLPPASFLAPIVSRTPRRLSKVEALRSLRSSGGASHIALLVGAQHDYEYLTNVTVGGQSFSVVVDTGSSDTWLAEKGFACSNLTGHPEPASTCAFGTHGFDSHLSRSYQKLPDSVFSIEYGDGEFLSGSVAFDTVTVGGLKVTHQEIGLVSSAAWVGDGISTGLLGLAYPALTSVKSKSHGVQMPYNPFFFNAVKQKSVAHPYFSLALNRGTEAGKHTSGIDPHLGFLAFGGIAPVPVAATAATVPVQAFTAGDRAPGTGPGTAFFFYAVDVQRYVFPHSAGVSTASNTTIIDSGTTLNLVPGAVAQAYNTGWGNVSWHDGLYYVDCDARAPPFAVVLGGATFTVDPRDQVIPVEADANGKPQCISGTQDGGPEVEGNVFILGDVFLHNVVVTFDIQKNRITFTQRENY</sequence>
<comment type="similarity">
    <text evidence="1 5">Belongs to the peptidase A1 family.</text>
</comment>
<dbReference type="Pfam" id="PF00026">
    <property type="entry name" value="Asp"/>
    <property type="match status" value="1"/>
</dbReference>
<evidence type="ECO:0000256" key="4">
    <source>
        <dbReference type="PIRSR" id="PIRSR601461-2"/>
    </source>
</evidence>
<evidence type="ECO:0000256" key="6">
    <source>
        <dbReference type="SAM" id="SignalP"/>
    </source>
</evidence>
<dbReference type="PROSITE" id="PS51767">
    <property type="entry name" value="PEPTIDASE_A1"/>
    <property type="match status" value="1"/>
</dbReference>
<evidence type="ECO:0000256" key="5">
    <source>
        <dbReference type="RuleBase" id="RU000454"/>
    </source>
</evidence>
<evidence type="ECO:0000256" key="1">
    <source>
        <dbReference type="ARBA" id="ARBA00007447"/>
    </source>
</evidence>
<gene>
    <name evidence="8" type="ORF">GGX14DRAFT_449046</name>
</gene>
<dbReference type="InterPro" id="IPR001969">
    <property type="entry name" value="Aspartic_peptidase_AS"/>
</dbReference>
<reference evidence="8" key="1">
    <citation type="submission" date="2023-03" db="EMBL/GenBank/DDBJ databases">
        <title>Massive genome expansion in bonnet fungi (Mycena s.s.) driven by repeated elements and novel gene families across ecological guilds.</title>
        <authorList>
            <consortium name="Lawrence Berkeley National Laboratory"/>
            <person name="Harder C.B."/>
            <person name="Miyauchi S."/>
            <person name="Viragh M."/>
            <person name="Kuo A."/>
            <person name="Thoen E."/>
            <person name="Andreopoulos B."/>
            <person name="Lu D."/>
            <person name="Skrede I."/>
            <person name="Drula E."/>
            <person name="Henrissat B."/>
            <person name="Morin E."/>
            <person name="Kohler A."/>
            <person name="Barry K."/>
            <person name="LaButti K."/>
            <person name="Morin E."/>
            <person name="Salamov A."/>
            <person name="Lipzen A."/>
            <person name="Mereny Z."/>
            <person name="Hegedus B."/>
            <person name="Baldrian P."/>
            <person name="Stursova M."/>
            <person name="Weitz H."/>
            <person name="Taylor A."/>
            <person name="Grigoriev I.V."/>
            <person name="Nagy L.G."/>
            <person name="Martin F."/>
            <person name="Kauserud H."/>
        </authorList>
    </citation>
    <scope>NUCLEOTIDE SEQUENCE</scope>
    <source>
        <strain evidence="8">9144</strain>
    </source>
</reference>
<dbReference type="InterPro" id="IPR033121">
    <property type="entry name" value="PEPTIDASE_A1"/>
</dbReference>
<keyword evidence="9" id="KW-1185">Reference proteome</keyword>
<feature type="domain" description="Peptidase A1" evidence="7">
    <location>
        <begin position="84"/>
        <end position="439"/>
    </location>
</feature>
<organism evidence="8 9">
    <name type="scientific">Mycena pura</name>
    <dbReference type="NCBI Taxonomy" id="153505"/>
    <lineage>
        <taxon>Eukaryota</taxon>
        <taxon>Fungi</taxon>
        <taxon>Dikarya</taxon>
        <taxon>Basidiomycota</taxon>
        <taxon>Agaricomycotina</taxon>
        <taxon>Agaricomycetes</taxon>
        <taxon>Agaricomycetidae</taxon>
        <taxon>Agaricales</taxon>
        <taxon>Marasmiineae</taxon>
        <taxon>Mycenaceae</taxon>
        <taxon>Mycena</taxon>
    </lineage>
</organism>
<keyword evidence="5 8" id="KW-0645">Protease</keyword>
<dbReference type="SUPFAM" id="SSF50630">
    <property type="entry name" value="Acid proteases"/>
    <property type="match status" value="1"/>
</dbReference>
<dbReference type="PROSITE" id="PS00141">
    <property type="entry name" value="ASP_PROTEASE"/>
    <property type="match status" value="1"/>
</dbReference>